<dbReference type="RefSeq" id="WP_309560662.1">
    <property type="nucleotide sequence ID" value="NZ_JAVJIU010000002.1"/>
</dbReference>
<dbReference type="Pfam" id="PF05175">
    <property type="entry name" value="MTS"/>
    <property type="match status" value="1"/>
</dbReference>
<keyword evidence="2 5" id="KW-0808">Transferase</keyword>
<evidence type="ECO:0000256" key="5">
    <source>
        <dbReference type="HAMAP-Rule" id="MF_02126"/>
    </source>
</evidence>
<reference evidence="9" key="1">
    <citation type="submission" date="2023-07" db="EMBL/GenBank/DDBJ databases">
        <title>Christiangramia sp. SM2212., a novel bacterium of the family Flavobacteriaceae isolated from the sea sediment.</title>
        <authorList>
            <person name="Wang J."/>
            <person name="Zhang X."/>
        </authorList>
    </citation>
    <scope>NUCLEOTIDE SEQUENCE [LARGE SCALE GENOMIC DNA]</scope>
    <source>
        <strain evidence="9">SM2212</strain>
    </source>
</reference>
<comment type="caution">
    <text evidence="8">The sequence shown here is derived from an EMBL/GenBank/DDBJ whole genome shotgun (WGS) entry which is preliminary data.</text>
</comment>
<feature type="binding site" evidence="5">
    <location>
        <begin position="121"/>
        <end position="125"/>
    </location>
    <ligand>
        <name>S-adenosyl-L-methionine</name>
        <dbReference type="ChEBI" id="CHEBI:59789"/>
    </ligand>
</feature>
<feature type="domain" description="Methyltransferase small" evidence="6">
    <location>
        <begin position="110"/>
        <end position="200"/>
    </location>
</feature>
<dbReference type="GO" id="GO:0032259">
    <property type="term" value="P:methylation"/>
    <property type="evidence" value="ECO:0007669"/>
    <property type="project" value="UniProtKB-KW"/>
</dbReference>
<dbReference type="InterPro" id="IPR004556">
    <property type="entry name" value="HemK-like"/>
</dbReference>
<evidence type="ECO:0000256" key="3">
    <source>
        <dbReference type="ARBA" id="ARBA00022691"/>
    </source>
</evidence>
<dbReference type="EMBL" id="JAVJIU010000002">
    <property type="protein sequence ID" value="MDR5589770.1"/>
    <property type="molecule type" value="Genomic_DNA"/>
</dbReference>
<evidence type="ECO:0000313" key="8">
    <source>
        <dbReference type="EMBL" id="MDR5589770.1"/>
    </source>
</evidence>
<evidence type="ECO:0000259" key="7">
    <source>
        <dbReference type="Pfam" id="PF17827"/>
    </source>
</evidence>
<comment type="caution">
    <text evidence="5">Lacks conserved residue(s) required for the propagation of feature annotation.</text>
</comment>
<accession>A0ABU1EMZ7</accession>
<comment type="similarity">
    <text evidence="5">Belongs to the protein N5-glutamine methyltransferase family. PrmC subfamily.</text>
</comment>
<keyword evidence="9" id="KW-1185">Reference proteome</keyword>
<dbReference type="InterPro" id="IPR050320">
    <property type="entry name" value="N5-glutamine_MTase"/>
</dbReference>
<dbReference type="GO" id="GO:0102559">
    <property type="term" value="F:peptide chain release factor N(5)-glutamine methyltransferase activity"/>
    <property type="evidence" value="ECO:0007669"/>
    <property type="project" value="UniProtKB-EC"/>
</dbReference>
<protein>
    <recommendedName>
        <fullName evidence="5">Release factor glutamine methyltransferase</fullName>
        <shortName evidence="5">RF MTase</shortName>
        <ecNumber evidence="5">2.1.1.297</ecNumber>
    </recommendedName>
    <alternativeName>
        <fullName evidence="5">N5-glutamine methyltransferase PrmC</fullName>
    </alternativeName>
    <alternativeName>
        <fullName evidence="5">Protein-(glutamine-N5) MTase PrmC</fullName>
    </alternativeName>
    <alternativeName>
        <fullName evidence="5">Protein-glutamine N-methyltransferase PrmC</fullName>
    </alternativeName>
</protein>
<evidence type="ECO:0000313" key="9">
    <source>
        <dbReference type="Proteomes" id="UP001257234"/>
    </source>
</evidence>
<keyword evidence="3 5" id="KW-0949">S-adenosyl-L-methionine</keyword>
<feature type="binding site" evidence="5">
    <location>
        <position position="187"/>
    </location>
    <ligand>
        <name>S-adenosyl-L-methionine</name>
        <dbReference type="ChEBI" id="CHEBI:59789"/>
    </ligand>
</feature>
<dbReference type="InterPro" id="IPR007848">
    <property type="entry name" value="Small_mtfrase_dom"/>
</dbReference>
<evidence type="ECO:0000256" key="4">
    <source>
        <dbReference type="ARBA" id="ARBA00048391"/>
    </source>
</evidence>
<dbReference type="Gene3D" id="1.10.8.10">
    <property type="entry name" value="DNA helicase RuvA subunit, C-terminal domain"/>
    <property type="match status" value="1"/>
</dbReference>
<feature type="binding site" evidence="5">
    <location>
        <begin position="187"/>
        <end position="190"/>
    </location>
    <ligand>
        <name>substrate</name>
    </ligand>
</feature>
<comment type="function">
    <text evidence="5">Methylates the class 1 translation termination release factors RF1/PrfA and RF2/PrfB on the glutamine residue of the universally conserved GGQ motif.</text>
</comment>
<dbReference type="InterPro" id="IPR002052">
    <property type="entry name" value="DNA_methylase_N6_adenine_CS"/>
</dbReference>
<dbReference type="NCBIfam" id="TIGR03534">
    <property type="entry name" value="RF_mod_PrmC"/>
    <property type="match status" value="1"/>
</dbReference>
<evidence type="ECO:0000259" key="6">
    <source>
        <dbReference type="Pfam" id="PF05175"/>
    </source>
</evidence>
<sequence>MQLSHIKLKFEQELKNEFPLTEIGSFFYILTEEFSGKKRIDVALDPHFELSEELRLKFEKALERLKLHEPIQYITGNTEFYGRKFLVNKNVLIPRPETEELVGWIVSDHQKDKNLKVLDIGTGTGCIPISLKMELENANISTYDISSQAIELARKNAELNSAEIQFSELNILETKKLDQKFDIIVSNPPYVRELEKDSMQKNVLKHEPDLALYVADNDALIFYRKITQLAKESLKEGGKLYFEINQYLSEETKLLVEQFGFEAELKKDIFGNYRMLKAVKL</sequence>
<dbReference type="InterPro" id="IPR029063">
    <property type="entry name" value="SAM-dependent_MTases_sf"/>
</dbReference>
<comment type="catalytic activity">
    <reaction evidence="4 5">
        <text>L-glutaminyl-[peptide chain release factor] + S-adenosyl-L-methionine = N(5)-methyl-L-glutaminyl-[peptide chain release factor] + S-adenosyl-L-homocysteine + H(+)</text>
        <dbReference type="Rhea" id="RHEA:42896"/>
        <dbReference type="Rhea" id="RHEA-COMP:10271"/>
        <dbReference type="Rhea" id="RHEA-COMP:10272"/>
        <dbReference type="ChEBI" id="CHEBI:15378"/>
        <dbReference type="ChEBI" id="CHEBI:30011"/>
        <dbReference type="ChEBI" id="CHEBI:57856"/>
        <dbReference type="ChEBI" id="CHEBI:59789"/>
        <dbReference type="ChEBI" id="CHEBI:61891"/>
        <dbReference type="EC" id="2.1.1.297"/>
    </reaction>
</comment>
<organism evidence="8 9">
    <name type="scientific">Christiangramia sediminicola</name>
    <dbReference type="NCBI Taxonomy" id="3073267"/>
    <lineage>
        <taxon>Bacteria</taxon>
        <taxon>Pseudomonadati</taxon>
        <taxon>Bacteroidota</taxon>
        <taxon>Flavobacteriia</taxon>
        <taxon>Flavobacteriales</taxon>
        <taxon>Flavobacteriaceae</taxon>
        <taxon>Christiangramia</taxon>
    </lineage>
</organism>
<dbReference type="PANTHER" id="PTHR18895">
    <property type="entry name" value="HEMK METHYLTRANSFERASE"/>
    <property type="match status" value="1"/>
</dbReference>
<feature type="domain" description="Release factor glutamine methyltransferase N-terminal" evidence="7">
    <location>
        <begin position="29"/>
        <end position="76"/>
    </location>
</feature>
<dbReference type="NCBIfam" id="TIGR00536">
    <property type="entry name" value="hemK_fam"/>
    <property type="match status" value="1"/>
</dbReference>
<proteinExistence type="inferred from homology"/>
<dbReference type="SUPFAM" id="SSF53335">
    <property type="entry name" value="S-adenosyl-L-methionine-dependent methyltransferases"/>
    <property type="match status" value="1"/>
</dbReference>
<evidence type="ECO:0000256" key="2">
    <source>
        <dbReference type="ARBA" id="ARBA00022679"/>
    </source>
</evidence>
<gene>
    <name evidence="5 8" type="primary">prmC</name>
    <name evidence="8" type="ORF">RE431_03910</name>
</gene>
<dbReference type="Gene3D" id="3.40.50.150">
    <property type="entry name" value="Vaccinia Virus protein VP39"/>
    <property type="match status" value="1"/>
</dbReference>
<dbReference type="Pfam" id="PF17827">
    <property type="entry name" value="PrmC_N"/>
    <property type="match status" value="1"/>
</dbReference>
<dbReference type="HAMAP" id="MF_02126">
    <property type="entry name" value="RF_methyltr_PrmC"/>
    <property type="match status" value="1"/>
</dbReference>
<dbReference type="Proteomes" id="UP001257234">
    <property type="component" value="Unassembled WGS sequence"/>
</dbReference>
<name>A0ABU1EMZ7_9FLAO</name>
<dbReference type="CDD" id="cd02440">
    <property type="entry name" value="AdoMet_MTases"/>
    <property type="match status" value="1"/>
</dbReference>
<dbReference type="InterPro" id="IPR040758">
    <property type="entry name" value="PrmC_N"/>
</dbReference>
<feature type="binding site" evidence="5">
    <location>
        <position position="144"/>
    </location>
    <ligand>
        <name>S-adenosyl-L-methionine</name>
        <dbReference type="ChEBI" id="CHEBI:59789"/>
    </ligand>
</feature>
<dbReference type="EC" id="2.1.1.297" evidence="5"/>
<dbReference type="PROSITE" id="PS00092">
    <property type="entry name" value="N6_MTASE"/>
    <property type="match status" value="1"/>
</dbReference>
<dbReference type="PANTHER" id="PTHR18895:SF74">
    <property type="entry name" value="MTRF1L RELEASE FACTOR GLUTAMINE METHYLTRANSFERASE"/>
    <property type="match status" value="1"/>
</dbReference>
<keyword evidence="1 5" id="KW-0489">Methyltransferase</keyword>
<dbReference type="InterPro" id="IPR019874">
    <property type="entry name" value="RF_methyltr_PrmC"/>
</dbReference>
<evidence type="ECO:0000256" key="1">
    <source>
        <dbReference type="ARBA" id="ARBA00022603"/>
    </source>
</evidence>